<reference evidence="4" key="1">
    <citation type="submission" date="2019-10" db="EMBL/GenBank/DDBJ databases">
        <authorList>
            <person name="Nor Muhammad N."/>
        </authorList>
    </citation>
    <scope>NUCLEOTIDE SEQUENCE</scope>
</reference>
<dbReference type="PANTHER" id="PTHR10622">
    <property type="entry name" value="HET DOMAIN-CONTAINING PROTEIN"/>
    <property type="match status" value="1"/>
</dbReference>
<accession>A0A5K1JY84</accession>
<feature type="region of interest" description="Disordered" evidence="1">
    <location>
        <begin position="1183"/>
        <end position="1211"/>
    </location>
</feature>
<dbReference type="GO" id="GO:0003918">
    <property type="term" value="F:DNA topoisomerase type II (double strand cut, ATP-hydrolyzing) activity"/>
    <property type="evidence" value="ECO:0007669"/>
    <property type="project" value="UniProtKB-EC"/>
</dbReference>
<feature type="domain" description="DUF8212" evidence="3">
    <location>
        <begin position="285"/>
        <end position="485"/>
    </location>
</feature>
<evidence type="ECO:0000259" key="3">
    <source>
        <dbReference type="Pfam" id="PF26640"/>
    </source>
</evidence>
<dbReference type="InterPro" id="IPR010730">
    <property type="entry name" value="HET"/>
</dbReference>
<feature type="compositionally biased region" description="Polar residues" evidence="1">
    <location>
        <begin position="1134"/>
        <end position="1143"/>
    </location>
</feature>
<feature type="region of interest" description="Disordered" evidence="1">
    <location>
        <begin position="1229"/>
        <end position="1276"/>
    </location>
</feature>
<gene>
    <name evidence="4" type="primary">Q75WC5</name>
</gene>
<feature type="region of interest" description="Disordered" evidence="1">
    <location>
        <begin position="1125"/>
        <end position="1167"/>
    </location>
</feature>
<evidence type="ECO:0000259" key="2">
    <source>
        <dbReference type="Pfam" id="PF06985"/>
    </source>
</evidence>
<dbReference type="InterPro" id="IPR058525">
    <property type="entry name" value="DUF8212"/>
</dbReference>
<evidence type="ECO:0000256" key="1">
    <source>
        <dbReference type="SAM" id="MobiDB-lite"/>
    </source>
</evidence>
<feature type="region of interest" description="Disordered" evidence="1">
    <location>
        <begin position="53"/>
        <end position="75"/>
    </location>
</feature>
<dbReference type="PANTHER" id="PTHR10622:SF10">
    <property type="entry name" value="HET DOMAIN-CONTAINING PROTEIN"/>
    <property type="match status" value="1"/>
</dbReference>
<proteinExistence type="predicted"/>
<dbReference type="EC" id="5.6.2.2" evidence="4"/>
<feature type="compositionally biased region" description="Basic and acidic residues" evidence="1">
    <location>
        <begin position="1147"/>
        <end position="1159"/>
    </location>
</feature>
<dbReference type="EMBL" id="LR725477">
    <property type="protein sequence ID" value="VWO96236.1"/>
    <property type="molecule type" value="Genomic_DNA"/>
</dbReference>
<feature type="compositionally biased region" description="Basic and acidic residues" evidence="1">
    <location>
        <begin position="60"/>
        <end position="71"/>
    </location>
</feature>
<dbReference type="Pfam" id="PF06985">
    <property type="entry name" value="HET"/>
    <property type="match status" value="1"/>
</dbReference>
<organism evidence="4">
    <name type="scientific">Ganoderma boninense</name>
    <dbReference type="NCBI Taxonomy" id="34458"/>
    <lineage>
        <taxon>Eukaryota</taxon>
        <taxon>Fungi</taxon>
        <taxon>Dikarya</taxon>
        <taxon>Basidiomycota</taxon>
        <taxon>Agaricomycotina</taxon>
        <taxon>Agaricomycetes</taxon>
        <taxon>Polyporales</taxon>
        <taxon>Polyporaceae</taxon>
        <taxon>Ganoderma</taxon>
    </lineage>
</organism>
<feature type="domain" description="Heterokaryon incompatibility" evidence="2">
    <location>
        <begin position="107"/>
        <end position="174"/>
    </location>
</feature>
<dbReference type="Pfam" id="PF26640">
    <property type="entry name" value="DUF8212"/>
    <property type="match status" value="1"/>
</dbReference>
<protein>
    <submittedName>
        <fullName evidence="4">DNA gyrase subunit A (EC)</fullName>
        <ecNumber evidence="4">5.6.2.2</ecNumber>
    </submittedName>
</protein>
<name>A0A5K1JY84_9APHY</name>
<sequence>MRLIDTHTGKFVEFVDTDKVPRYAILSHTWDPDGEQTYQEVLEIQGEYGLLPVRKHQKPPGKESEPSRADSDALGAVPHVSTPVLDVRITPGSRKSSLYPAMSTIWDSKSRLSEKVRRACEVARRDGYCYIWIDSCCIDKESSAELSEAINSMYNWYRGAQVCYGFLADVSPNEDVRKQDSEFRNSRWFKRGWTLQELVAPLVLVFLSQDWDYLGTKDGLAVLVKEITSIDVEILTHERALSEESVANRMQWAARRETTRVEDQAYSLLGIFGITMPTLYGEGENAFRRLQEQILERIPDHSIFVWGHQDAEPFALTARANHFQVQCTDTKTLLAPSPGHFGGAHTKPDYRQIVQPTEDAIRSLGLPMEGYTRTPYGIRTQLCLLPLEAFSSAIYIQTTDNDDTMRWYLLVLRSQYADERQQLLCRMCYIRTEKAQVELLYLTNFWSRSTSTHYSDICTLSIDDISQIRQTHQLETKTVYLPHPKPAGAKRHVPEGIRNSDTLSLNLPTWVLVVLWQEGGCTVANIQAPTQTERLPNHSSQKWLTTLRALTLRLRSQHTRTPARAPDPSPSETAGVALLSAPVDFSESNTNSFAFTLINVAFRIHIHYRCFIARHNASVVIAARVWILSPGQEALDTDTNIQSSPPYTAATWIDHPPWNMTLPSRRLGLVIEPWVFVTLSLGLDLIAPLQYNIRVGVGSYTDTKLAAPFRPSPHLEPKEPPSPFQTGLIDTRAPLNLVLVLTGSARRYLKRKRYSAHLALDQSLHSSYGSHSLTLTPANPTGPNKFVIVVKYLHAWQNSRGYFVLVARVTLESSFETRVIDGPCFVLLSDDMHQKWSLEKKSVVLDTPRGTLLTLRLGLDLAWNSEYYLNIDIEPDTAIPGPREMWPTQYDNLGNDVGLLNWAHNGIGLMLHGDDRYALQAQGYQVHFDAVPKGEESDNGVYHRLTLSRVNIVTITVEYSHSLTTDYHEPDKDVSKYPFFLAGAQMDLHSDQPTSTVEAPVPFKRCTQELTFRAAVQTEPPCSVQDVTPSRYKAQDSSTTAIVEWDAKPIFNRDSWSRNLEPKQITITLPTGHQLMLRLNLSFGWFSEYCVRVKIDPVQPLISPLSPPSQTDPDELPIPACEPDVGGVEDISQPGLTQGTEDGQSAEAHDDHPPADLRTHINPPGSLVGRRAGAGCGKVRDLDSHVDDEPLPVGPSTIEGSHGWSTEPGIVTNDKPLLADLRARITPEEDWLVGNQEDAGGEGGNNSDLHSDDKPFLAGPSNLESSQVRSGKPESMVDSVLGNQSPIGMEVATQGDAMHSATTRNGADECRAGVRRYGEKLRQMGRGARGIIQRGIQFLKS</sequence>
<evidence type="ECO:0000313" key="4">
    <source>
        <dbReference type="EMBL" id="VWO96236.1"/>
    </source>
</evidence>
<keyword evidence="4" id="KW-0413">Isomerase</keyword>